<dbReference type="Proteomes" id="UP000007013">
    <property type="component" value="Chromosome"/>
</dbReference>
<sequence length="439" mass="45698">MWGKAAASSAAFPIHPMRASTLLLSGLSLFCAVGTARGASPAESVAVESHATGRQLKIEGLNAPLTELKLSDFDGRDLSGVLRPRTENGEVQVALARPMQFVVKPREIGRIALRGQEKVILPGGVVVPLIAQPDGSTDAKSAWFRLTLIASPMPAPWSPDSADYVTRLTFGLRRPPQLSEDVALERPVIVKLGFNGLTAADVPAIALEAAGLEHEKTVELRFQPRTAAPTLLVRSTISDVDLELSALARLEVRPLQQSMLGFGLETVPVVIESVLAHGAPLAMDRATPVLVQVSRGARLEGEQVELPAGGSSATVRVRSTGLVPVTLTASAAGLTGRAVIEQQFPAGPLIAALLGGALGGFARRFLKGARRSRGKRHLIEGLVVGLLAFVAGVLGVGYLELPAAIVATEAGAFLTGALAGFAGVTVLELLAKKPANADG</sequence>
<proteinExistence type="predicted"/>
<evidence type="ECO:0008006" key="4">
    <source>
        <dbReference type="Google" id="ProtNLM"/>
    </source>
</evidence>
<dbReference type="eggNOG" id="ENOG50310DH">
    <property type="taxonomic scope" value="Bacteria"/>
</dbReference>
<dbReference type="HOGENOM" id="CLU_686122_0_0_0"/>
<feature type="transmembrane region" description="Helical" evidence="1">
    <location>
        <begin position="411"/>
        <end position="431"/>
    </location>
</feature>
<name>B1ZYY5_OPITP</name>
<protein>
    <recommendedName>
        <fullName evidence="4">Transmembrane protein</fullName>
    </recommendedName>
</protein>
<feature type="transmembrane region" description="Helical" evidence="1">
    <location>
        <begin position="346"/>
        <end position="366"/>
    </location>
</feature>
<dbReference type="EMBL" id="CP001032">
    <property type="protein sequence ID" value="ACB76308.1"/>
    <property type="molecule type" value="Genomic_DNA"/>
</dbReference>
<organism evidence="2 3">
    <name type="scientific">Opitutus terrae (strain DSM 11246 / JCM 15787 / PB90-1)</name>
    <dbReference type="NCBI Taxonomy" id="452637"/>
    <lineage>
        <taxon>Bacteria</taxon>
        <taxon>Pseudomonadati</taxon>
        <taxon>Verrucomicrobiota</taxon>
        <taxon>Opitutia</taxon>
        <taxon>Opitutales</taxon>
        <taxon>Opitutaceae</taxon>
        <taxon>Opitutus</taxon>
    </lineage>
</organism>
<keyword evidence="3" id="KW-1185">Reference proteome</keyword>
<dbReference type="STRING" id="452637.Oter_3028"/>
<dbReference type="KEGG" id="ote:Oter_3028"/>
<keyword evidence="1" id="KW-0812">Transmembrane</keyword>
<evidence type="ECO:0000256" key="1">
    <source>
        <dbReference type="SAM" id="Phobius"/>
    </source>
</evidence>
<keyword evidence="1" id="KW-1133">Transmembrane helix</keyword>
<reference evidence="2 3" key="1">
    <citation type="journal article" date="2011" name="J. Bacteriol.">
        <title>Genome sequence of the verrucomicrobium Opitutus terrae PB90-1, an abundant inhabitant of rice paddy soil ecosystems.</title>
        <authorList>
            <person name="van Passel M.W."/>
            <person name="Kant R."/>
            <person name="Palva A."/>
            <person name="Copeland A."/>
            <person name="Lucas S."/>
            <person name="Lapidus A."/>
            <person name="Glavina del Rio T."/>
            <person name="Pitluck S."/>
            <person name="Goltsman E."/>
            <person name="Clum A."/>
            <person name="Sun H."/>
            <person name="Schmutz J."/>
            <person name="Larimer F.W."/>
            <person name="Land M.L."/>
            <person name="Hauser L."/>
            <person name="Kyrpides N."/>
            <person name="Mikhailova N."/>
            <person name="Richardson P.P."/>
            <person name="Janssen P.H."/>
            <person name="de Vos W.M."/>
            <person name="Smidt H."/>
        </authorList>
    </citation>
    <scope>NUCLEOTIDE SEQUENCE [LARGE SCALE GENOMIC DNA]</scope>
    <source>
        <strain evidence="3">DSM 11246 / JCM 15787 / PB90-1</strain>
    </source>
</reference>
<evidence type="ECO:0000313" key="3">
    <source>
        <dbReference type="Proteomes" id="UP000007013"/>
    </source>
</evidence>
<evidence type="ECO:0000313" key="2">
    <source>
        <dbReference type="EMBL" id="ACB76308.1"/>
    </source>
</evidence>
<feature type="transmembrane region" description="Helical" evidence="1">
    <location>
        <begin position="378"/>
        <end position="399"/>
    </location>
</feature>
<gene>
    <name evidence="2" type="ordered locus">Oter_3028</name>
</gene>
<accession>B1ZYY5</accession>
<keyword evidence="1" id="KW-0472">Membrane</keyword>
<dbReference type="AlphaFoldDB" id="B1ZYY5"/>